<accession>A0A1I8AG31</accession>
<evidence type="ECO:0000256" key="1">
    <source>
        <dbReference type="SAM" id="MobiDB-lite"/>
    </source>
</evidence>
<proteinExistence type="predicted"/>
<sequence length="66" mass="7085">MQLLEELTSQSDRAGTQDSSFHQIMKVEIVSLTSNANELLGNSGKSFFGPPSQFSEGLVNATKSPP</sequence>
<evidence type="ECO:0000313" key="3">
    <source>
        <dbReference type="WBParaSite" id="L893_g5588.t1"/>
    </source>
</evidence>
<organism evidence="2 3">
    <name type="scientific">Steinernema glaseri</name>
    <dbReference type="NCBI Taxonomy" id="37863"/>
    <lineage>
        <taxon>Eukaryota</taxon>
        <taxon>Metazoa</taxon>
        <taxon>Ecdysozoa</taxon>
        <taxon>Nematoda</taxon>
        <taxon>Chromadorea</taxon>
        <taxon>Rhabditida</taxon>
        <taxon>Tylenchina</taxon>
        <taxon>Panagrolaimomorpha</taxon>
        <taxon>Strongyloidoidea</taxon>
        <taxon>Steinernematidae</taxon>
        <taxon>Steinernema</taxon>
    </lineage>
</organism>
<reference evidence="3" key="1">
    <citation type="submission" date="2016-11" db="UniProtKB">
        <authorList>
            <consortium name="WormBaseParasite"/>
        </authorList>
    </citation>
    <scope>IDENTIFICATION</scope>
</reference>
<name>A0A1I8AG31_9BILA</name>
<keyword evidence="2" id="KW-1185">Reference proteome</keyword>
<protein>
    <submittedName>
        <fullName evidence="3">Uncharacterized protein</fullName>
    </submittedName>
</protein>
<feature type="region of interest" description="Disordered" evidence="1">
    <location>
        <begin position="47"/>
        <end position="66"/>
    </location>
</feature>
<dbReference type="AlphaFoldDB" id="A0A1I8AG31"/>
<evidence type="ECO:0000313" key="2">
    <source>
        <dbReference type="Proteomes" id="UP000095287"/>
    </source>
</evidence>
<dbReference type="Proteomes" id="UP000095287">
    <property type="component" value="Unplaced"/>
</dbReference>
<dbReference type="WBParaSite" id="L893_g5588.t1">
    <property type="protein sequence ID" value="L893_g5588.t1"/>
    <property type="gene ID" value="L893_g5588"/>
</dbReference>